<keyword evidence="1" id="KW-1133">Transmembrane helix</keyword>
<protein>
    <submittedName>
        <fullName evidence="2">Membrane protein</fullName>
    </submittedName>
</protein>
<dbReference type="STRING" id="1263868.RESH_04131"/>
<keyword evidence="1" id="KW-0812">Transmembrane</keyword>
<proteinExistence type="predicted"/>
<dbReference type="PATRIC" id="fig|1263868.3.peg.4478"/>
<dbReference type="RefSeq" id="WP_008669177.1">
    <property type="nucleotide sequence ID" value="NZ_ANOF01000128.1"/>
</dbReference>
<reference evidence="2 3" key="1">
    <citation type="journal article" date="2013" name="Mar. Genomics">
        <title>Expression of sulfatases in Rhodopirellula baltica and the diversity of sulfatases in the genus Rhodopirellula.</title>
        <authorList>
            <person name="Wegner C.E."/>
            <person name="Richter-Heitmann T."/>
            <person name="Klindworth A."/>
            <person name="Klockow C."/>
            <person name="Richter M."/>
            <person name="Achstetter T."/>
            <person name="Glockner F.O."/>
            <person name="Harder J."/>
        </authorList>
    </citation>
    <scope>NUCLEOTIDE SEQUENCE [LARGE SCALE GENOMIC DNA]</scope>
    <source>
        <strain evidence="2 3">SH398</strain>
    </source>
</reference>
<feature type="transmembrane region" description="Helical" evidence="1">
    <location>
        <begin position="81"/>
        <end position="99"/>
    </location>
</feature>
<dbReference type="AlphaFoldDB" id="M5S1K7"/>
<dbReference type="OrthoDB" id="9965664at2"/>
<dbReference type="Proteomes" id="UP000011996">
    <property type="component" value="Unassembled WGS sequence"/>
</dbReference>
<keyword evidence="1" id="KW-0472">Membrane</keyword>
<organism evidence="2 3">
    <name type="scientific">Rhodopirellula europaea SH398</name>
    <dbReference type="NCBI Taxonomy" id="1263868"/>
    <lineage>
        <taxon>Bacteria</taxon>
        <taxon>Pseudomonadati</taxon>
        <taxon>Planctomycetota</taxon>
        <taxon>Planctomycetia</taxon>
        <taxon>Pirellulales</taxon>
        <taxon>Pirellulaceae</taxon>
        <taxon>Rhodopirellula</taxon>
    </lineage>
</organism>
<gene>
    <name evidence="2" type="ORF">RESH_04131</name>
</gene>
<dbReference type="EMBL" id="ANOF01000128">
    <property type="protein sequence ID" value="EMI25306.1"/>
    <property type="molecule type" value="Genomic_DNA"/>
</dbReference>
<feature type="transmembrane region" description="Helical" evidence="1">
    <location>
        <begin position="34"/>
        <end position="51"/>
    </location>
</feature>
<accession>M5S1K7</accession>
<feature type="transmembrane region" description="Helical" evidence="1">
    <location>
        <begin position="7"/>
        <end position="28"/>
    </location>
</feature>
<evidence type="ECO:0000256" key="1">
    <source>
        <dbReference type="SAM" id="Phobius"/>
    </source>
</evidence>
<feature type="transmembrane region" description="Helical" evidence="1">
    <location>
        <begin position="58"/>
        <end position="75"/>
    </location>
</feature>
<evidence type="ECO:0000313" key="2">
    <source>
        <dbReference type="EMBL" id="EMI25306.1"/>
    </source>
</evidence>
<evidence type="ECO:0000313" key="3">
    <source>
        <dbReference type="Proteomes" id="UP000011996"/>
    </source>
</evidence>
<sequence>MKSTITLVRLIWGSLAFCGVVALGHSLGNPRPPFHEMVAFPVFLIVLLSNAEELADAFRCYVGSFFGMGVGWVTAFPEHVGRIPLLALIGWLIAACYNYKLRRRQSSTPHTCGEQCGAPE</sequence>
<comment type="caution">
    <text evidence="2">The sequence shown here is derived from an EMBL/GenBank/DDBJ whole genome shotgun (WGS) entry which is preliminary data.</text>
</comment>
<name>M5S1K7_9BACT</name>